<name>A0A5D6UWV2_9BACT</name>
<evidence type="ECO:0000256" key="4">
    <source>
        <dbReference type="ARBA" id="ARBA00022723"/>
    </source>
</evidence>
<comment type="subunit">
    <text evidence="1 8">Homodimer.</text>
</comment>
<dbReference type="PANTHER" id="PTHR46018:SF2">
    <property type="entry name" value="ZINC PHOSPHODIESTERASE ELAC PROTEIN 1"/>
    <property type="match status" value="1"/>
</dbReference>
<feature type="binding site" evidence="8">
    <location>
        <position position="271"/>
    </location>
    <ligand>
        <name>Zn(2+)</name>
        <dbReference type="ChEBI" id="CHEBI:29105"/>
        <label>2</label>
        <note>catalytic</note>
    </ligand>
</feature>
<dbReference type="HAMAP" id="MF_01818">
    <property type="entry name" value="RNase_Z_BN"/>
    <property type="match status" value="1"/>
</dbReference>
<comment type="caution">
    <text evidence="9">The sequence shown here is derived from an EMBL/GenBank/DDBJ whole genome shotgun (WGS) entry which is preliminary data.</text>
</comment>
<keyword evidence="10" id="KW-1185">Reference proteome</keyword>
<comment type="catalytic activity">
    <reaction evidence="8">
        <text>Endonucleolytic cleavage of RNA, removing extra 3' nucleotides from tRNA precursor, generating 3' termini of tRNAs. A 3'-hydroxy group is left at the tRNA terminus and a 5'-phosphoryl group is left at the trailer molecule.</text>
        <dbReference type="EC" id="3.1.26.11"/>
    </reaction>
</comment>
<evidence type="ECO:0000313" key="10">
    <source>
        <dbReference type="Proteomes" id="UP000322791"/>
    </source>
</evidence>
<dbReference type="GO" id="GO:0042781">
    <property type="term" value="F:3'-tRNA processing endoribonuclease activity"/>
    <property type="evidence" value="ECO:0007669"/>
    <property type="project" value="UniProtKB-UniRule"/>
</dbReference>
<evidence type="ECO:0000256" key="5">
    <source>
        <dbReference type="ARBA" id="ARBA00022759"/>
    </source>
</evidence>
<feature type="binding site" evidence="8">
    <location>
        <position position="64"/>
    </location>
    <ligand>
        <name>Zn(2+)</name>
        <dbReference type="ChEBI" id="CHEBI:29105"/>
        <label>1</label>
        <note>catalytic</note>
    </ligand>
</feature>
<evidence type="ECO:0000256" key="3">
    <source>
        <dbReference type="ARBA" id="ARBA00022722"/>
    </source>
</evidence>
<accession>A0A5D6UWV2</accession>
<keyword evidence="6 8" id="KW-0378">Hydrolase</keyword>
<feature type="binding site" evidence="8">
    <location>
        <position position="66"/>
    </location>
    <ligand>
        <name>Zn(2+)</name>
        <dbReference type="ChEBI" id="CHEBI:29105"/>
        <label>2</label>
        <note>catalytic</note>
    </ligand>
</feature>
<keyword evidence="5 8" id="KW-0255">Endonuclease</keyword>
<feature type="binding site" evidence="8">
    <location>
        <position position="213"/>
    </location>
    <ligand>
        <name>Zn(2+)</name>
        <dbReference type="ChEBI" id="CHEBI:29105"/>
        <label>1</label>
        <note>catalytic</note>
    </ligand>
</feature>
<evidence type="ECO:0000256" key="6">
    <source>
        <dbReference type="ARBA" id="ARBA00022801"/>
    </source>
</evidence>
<feature type="binding site" evidence="8">
    <location>
        <position position="213"/>
    </location>
    <ligand>
        <name>Zn(2+)</name>
        <dbReference type="ChEBI" id="CHEBI:29105"/>
        <label>2</label>
        <note>catalytic</note>
    </ligand>
</feature>
<keyword evidence="3 8" id="KW-0540">Nuclease</keyword>
<protein>
    <recommendedName>
        <fullName evidence="8">Ribonuclease Z</fullName>
        <shortName evidence="8">RNase Z</shortName>
        <ecNumber evidence="8">3.1.26.11</ecNumber>
    </recommendedName>
    <alternativeName>
        <fullName evidence="8">tRNA 3 endonuclease</fullName>
    </alternativeName>
    <alternativeName>
        <fullName evidence="8">tRNase Z</fullName>
    </alternativeName>
</protein>
<organism evidence="9 10">
    <name type="scientific">Hymenobacter lutimineralis</name>
    <dbReference type="NCBI Taxonomy" id="2606448"/>
    <lineage>
        <taxon>Bacteria</taxon>
        <taxon>Pseudomonadati</taxon>
        <taxon>Bacteroidota</taxon>
        <taxon>Cytophagia</taxon>
        <taxon>Cytophagales</taxon>
        <taxon>Hymenobacteraceae</taxon>
        <taxon>Hymenobacter</taxon>
    </lineage>
</organism>
<evidence type="ECO:0000256" key="8">
    <source>
        <dbReference type="HAMAP-Rule" id="MF_01818"/>
    </source>
</evidence>
<reference evidence="9 10" key="1">
    <citation type="submission" date="2019-08" db="EMBL/GenBank/DDBJ databases">
        <authorList>
            <person name="Seo M.-J."/>
        </authorList>
    </citation>
    <scope>NUCLEOTIDE SEQUENCE [LARGE SCALE GENOMIC DNA]</scope>
    <source>
        <strain evidence="9 10">KIGAM108</strain>
    </source>
</reference>
<evidence type="ECO:0000256" key="2">
    <source>
        <dbReference type="ARBA" id="ARBA00022694"/>
    </source>
</evidence>
<dbReference type="GO" id="GO:0008270">
    <property type="term" value="F:zinc ion binding"/>
    <property type="evidence" value="ECO:0007669"/>
    <property type="project" value="UniProtKB-UniRule"/>
</dbReference>
<comment type="function">
    <text evidence="8">Zinc phosphodiesterase, which displays some tRNA 3'-processing endonuclease activity. Probably involved in tRNA maturation, by removing a 3'-trailer from precursor tRNA.</text>
</comment>
<comment type="cofactor">
    <cofactor evidence="8">
        <name>Zn(2+)</name>
        <dbReference type="ChEBI" id="CHEBI:29105"/>
    </cofactor>
    <text evidence="8">Binds 2 Zn(2+) ions.</text>
</comment>
<keyword evidence="7 8" id="KW-0862">Zinc</keyword>
<keyword evidence="4 8" id="KW-0479">Metal-binding</keyword>
<comment type="similarity">
    <text evidence="8">Belongs to the RNase Z family.</text>
</comment>
<feature type="binding site" evidence="8">
    <location>
        <position position="67"/>
    </location>
    <ligand>
        <name>Zn(2+)</name>
        <dbReference type="ChEBI" id="CHEBI:29105"/>
        <label>2</label>
        <note>catalytic</note>
    </ligand>
</feature>
<evidence type="ECO:0000256" key="1">
    <source>
        <dbReference type="ARBA" id="ARBA00011738"/>
    </source>
</evidence>
<dbReference type="SUPFAM" id="SSF56281">
    <property type="entry name" value="Metallo-hydrolase/oxidoreductase"/>
    <property type="match status" value="1"/>
</dbReference>
<evidence type="ECO:0000256" key="7">
    <source>
        <dbReference type="ARBA" id="ARBA00022833"/>
    </source>
</evidence>
<dbReference type="InterPro" id="IPR013471">
    <property type="entry name" value="RNase_Z/BN"/>
</dbReference>
<dbReference type="Pfam" id="PF23023">
    <property type="entry name" value="Anti-Pycsar_Apyc1"/>
    <property type="match status" value="1"/>
</dbReference>
<feature type="binding site" evidence="8">
    <location>
        <position position="142"/>
    </location>
    <ligand>
        <name>Zn(2+)</name>
        <dbReference type="ChEBI" id="CHEBI:29105"/>
        <label>1</label>
        <note>catalytic</note>
    </ligand>
</feature>
<dbReference type="PANTHER" id="PTHR46018">
    <property type="entry name" value="ZINC PHOSPHODIESTERASE ELAC PROTEIN 1"/>
    <property type="match status" value="1"/>
</dbReference>
<dbReference type="CDD" id="cd07717">
    <property type="entry name" value="RNaseZ_ZiPD-like_MBL-fold"/>
    <property type="match status" value="1"/>
</dbReference>
<feature type="active site" description="Proton acceptor" evidence="8">
    <location>
        <position position="66"/>
    </location>
</feature>
<dbReference type="EC" id="3.1.26.11" evidence="8"/>
<keyword evidence="2 8" id="KW-0819">tRNA processing</keyword>
<proteinExistence type="inferred from homology"/>
<dbReference type="Proteomes" id="UP000322791">
    <property type="component" value="Unassembled WGS sequence"/>
</dbReference>
<dbReference type="NCBIfam" id="NF000801">
    <property type="entry name" value="PRK00055.1-3"/>
    <property type="match status" value="1"/>
</dbReference>
<gene>
    <name evidence="8" type="primary">rnz</name>
    <name evidence="9" type="ORF">FY528_15360</name>
</gene>
<sequence length="311" mass="34807">MEFELRILGSGSATPVPGRHHTAQVLSVGNMHYLLDCGEGTQRRLMEHKIGPMRLSVIFISHLHGDHFFGLFGLLGTMQLQSRTEPLRLFGPAGLEEVLTTQFRHSGTQLSFDLEFVVVDPTVHQLVYEDKLLTVHSLPMRHRIACCGYLLREQPRRRSLLRDRLPASLSPAQLQQLSQGEDLLDETTGEVVLRYAEVTGPPKRARSYAFCSDTVYLPGLVELVRGVDVLYHEATFLDELRERAAVTFHATARQAGQLAREAGVGQLLIGHFSSRYRDLEPHLREARSEFAPTLLALEGTVVNVPNQPTAE</sequence>
<dbReference type="EMBL" id="VTHL01000017">
    <property type="protein sequence ID" value="TYZ07457.1"/>
    <property type="molecule type" value="Genomic_DNA"/>
</dbReference>
<feature type="binding site" evidence="8">
    <location>
        <position position="62"/>
    </location>
    <ligand>
        <name>Zn(2+)</name>
        <dbReference type="ChEBI" id="CHEBI:29105"/>
        <label>1</label>
        <note>catalytic</note>
    </ligand>
</feature>
<dbReference type="InterPro" id="IPR036866">
    <property type="entry name" value="RibonucZ/Hydroxyglut_hydro"/>
</dbReference>
<dbReference type="Gene3D" id="3.60.15.10">
    <property type="entry name" value="Ribonuclease Z/Hydroxyacylglutathione hydrolase-like"/>
    <property type="match status" value="1"/>
</dbReference>
<evidence type="ECO:0000313" key="9">
    <source>
        <dbReference type="EMBL" id="TYZ07457.1"/>
    </source>
</evidence>
<dbReference type="AlphaFoldDB" id="A0A5D6UWV2"/>